<dbReference type="EMBL" id="BMAW01121388">
    <property type="protein sequence ID" value="GFT93722.1"/>
    <property type="molecule type" value="Genomic_DNA"/>
</dbReference>
<reference evidence="1" key="1">
    <citation type="submission" date="2020-08" db="EMBL/GenBank/DDBJ databases">
        <title>Multicomponent nature underlies the extraordinary mechanical properties of spider dragline silk.</title>
        <authorList>
            <person name="Kono N."/>
            <person name="Nakamura H."/>
            <person name="Mori M."/>
            <person name="Yoshida Y."/>
            <person name="Ohtoshi R."/>
            <person name="Malay A.D."/>
            <person name="Moran D.A.P."/>
            <person name="Tomita M."/>
            <person name="Numata K."/>
            <person name="Arakawa K."/>
        </authorList>
    </citation>
    <scope>NUCLEOTIDE SEQUENCE</scope>
</reference>
<sequence>MSFRTVEGSKITITKNSRTIFPESRKRENLREKDYFRIPMDFLCRNIFPFRSFSIDRSGIFFEDRQETSADDRIEQCIVNYIPCYGCGKESGLRIVSENDRSCISLKSAFTSFRRRKYLENTGFCLM</sequence>
<keyword evidence="2" id="KW-1185">Reference proteome</keyword>
<evidence type="ECO:0000313" key="2">
    <source>
        <dbReference type="Proteomes" id="UP000887013"/>
    </source>
</evidence>
<dbReference type="AlphaFoldDB" id="A0A8X6UBE6"/>
<gene>
    <name evidence="1" type="ORF">NPIL_494461</name>
</gene>
<evidence type="ECO:0000313" key="1">
    <source>
        <dbReference type="EMBL" id="GFT93722.1"/>
    </source>
</evidence>
<proteinExistence type="predicted"/>
<accession>A0A8X6UBE6</accession>
<organism evidence="1 2">
    <name type="scientific">Nephila pilipes</name>
    <name type="common">Giant wood spider</name>
    <name type="synonym">Nephila maculata</name>
    <dbReference type="NCBI Taxonomy" id="299642"/>
    <lineage>
        <taxon>Eukaryota</taxon>
        <taxon>Metazoa</taxon>
        <taxon>Ecdysozoa</taxon>
        <taxon>Arthropoda</taxon>
        <taxon>Chelicerata</taxon>
        <taxon>Arachnida</taxon>
        <taxon>Araneae</taxon>
        <taxon>Araneomorphae</taxon>
        <taxon>Entelegynae</taxon>
        <taxon>Araneoidea</taxon>
        <taxon>Nephilidae</taxon>
        <taxon>Nephila</taxon>
    </lineage>
</organism>
<protein>
    <submittedName>
        <fullName evidence="1">Uncharacterized protein</fullName>
    </submittedName>
</protein>
<dbReference type="Proteomes" id="UP000887013">
    <property type="component" value="Unassembled WGS sequence"/>
</dbReference>
<name>A0A8X6UBE6_NEPPI</name>
<comment type="caution">
    <text evidence="1">The sequence shown here is derived from an EMBL/GenBank/DDBJ whole genome shotgun (WGS) entry which is preliminary data.</text>
</comment>